<name>A0A8W8LUQ0_MAGGI</name>
<dbReference type="EnsemblMetazoa" id="G29220.6">
    <property type="protein sequence ID" value="G29220.6:cds"/>
    <property type="gene ID" value="G29220"/>
</dbReference>
<evidence type="ECO:0000313" key="3">
    <source>
        <dbReference type="Proteomes" id="UP000005408"/>
    </source>
</evidence>
<feature type="region of interest" description="Disordered" evidence="1">
    <location>
        <begin position="25"/>
        <end position="102"/>
    </location>
</feature>
<dbReference type="AlphaFoldDB" id="A0A8W8LUQ0"/>
<sequence>MKTADHLSSSLPAVLKQYVPEYEPTVPVKAQDSLSPRNTSSQKSSRSSRSPGRKASSARNSSRNEDNLLLGSESSDNGQNKRRQSSEAEVKGLNRVIAPDHL</sequence>
<feature type="compositionally biased region" description="Low complexity" evidence="1">
    <location>
        <begin position="35"/>
        <end position="61"/>
    </location>
</feature>
<accession>A0A8W8LUQ0</accession>
<evidence type="ECO:0000313" key="2">
    <source>
        <dbReference type="EnsemblMetazoa" id="G29220.6:cds"/>
    </source>
</evidence>
<feature type="compositionally biased region" description="Basic and acidic residues" evidence="1">
    <location>
        <begin position="84"/>
        <end position="102"/>
    </location>
</feature>
<organism evidence="2 3">
    <name type="scientific">Magallana gigas</name>
    <name type="common">Pacific oyster</name>
    <name type="synonym">Crassostrea gigas</name>
    <dbReference type="NCBI Taxonomy" id="29159"/>
    <lineage>
        <taxon>Eukaryota</taxon>
        <taxon>Metazoa</taxon>
        <taxon>Spiralia</taxon>
        <taxon>Lophotrochozoa</taxon>
        <taxon>Mollusca</taxon>
        <taxon>Bivalvia</taxon>
        <taxon>Autobranchia</taxon>
        <taxon>Pteriomorphia</taxon>
        <taxon>Ostreida</taxon>
        <taxon>Ostreoidea</taxon>
        <taxon>Ostreidae</taxon>
        <taxon>Magallana</taxon>
    </lineage>
</organism>
<evidence type="ECO:0000256" key="1">
    <source>
        <dbReference type="SAM" id="MobiDB-lite"/>
    </source>
</evidence>
<dbReference type="Proteomes" id="UP000005408">
    <property type="component" value="Unassembled WGS sequence"/>
</dbReference>
<protein>
    <submittedName>
        <fullName evidence="2">Uncharacterized protein</fullName>
    </submittedName>
</protein>
<reference evidence="2" key="1">
    <citation type="submission" date="2022-08" db="UniProtKB">
        <authorList>
            <consortium name="EnsemblMetazoa"/>
        </authorList>
    </citation>
    <scope>IDENTIFICATION</scope>
    <source>
        <strain evidence="2">05x7-T-G4-1.051#20</strain>
    </source>
</reference>
<keyword evidence="3" id="KW-1185">Reference proteome</keyword>
<proteinExistence type="predicted"/>